<dbReference type="Gene3D" id="3.30.530.20">
    <property type="match status" value="1"/>
</dbReference>
<reference evidence="4" key="1">
    <citation type="submission" date="2016-11" db="EMBL/GenBank/DDBJ databases">
        <authorList>
            <person name="Varghese N."/>
            <person name="Submissions S."/>
        </authorList>
    </citation>
    <scope>NUCLEOTIDE SEQUENCE [LARGE SCALE GENOMIC DNA]</scope>
    <source>
        <strain evidence="4">DSM 16990</strain>
    </source>
</reference>
<comment type="similarity">
    <text evidence="1">Belongs to the AHA1 family.</text>
</comment>
<dbReference type="InterPro" id="IPR023393">
    <property type="entry name" value="START-like_dom_sf"/>
</dbReference>
<evidence type="ECO:0000313" key="3">
    <source>
        <dbReference type="EMBL" id="SHG71518.1"/>
    </source>
</evidence>
<dbReference type="InterPro" id="IPR013538">
    <property type="entry name" value="ASHA1/2-like_C"/>
</dbReference>
<dbReference type="EMBL" id="FQUQ01000007">
    <property type="protein sequence ID" value="SHG71518.1"/>
    <property type="molecule type" value="Genomic_DNA"/>
</dbReference>
<evidence type="ECO:0000313" key="4">
    <source>
        <dbReference type="Proteomes" id="UP000184287"/>
    </source>
</evidence>
<sequence length="143" mass="16069">METTNQVNITIETIVNAPVEIVWKAWTAPEHIVQWNNASEDWHTPKVENDLRAGGKFLSRMEAKDGSFGFDFAGIYDEVKTNELISYTLGDDRKVSISFSGNGNTTKITETFEAENTNPVEMQKGGWQAILDNFKKYTESITG</sequence>
<name>A0A1M5M2P3_9SPHI</name>
<accession>A0A1M5M2P3</accession>
<dbReference type="RefSeq" id="WP_073236887.1">
    <property type="nucleotide sequence ID" value="NZ_FQUQ01000007.1"/>
</dbReference>
<feature type="domain" description="Activator of Hsp90 ATPase homologue 1/2-like C-terminal" evidence="2">
    <location>
        <begin position="16"/>
        <end position="138"/>
    </location>
</feature>
<organism evidence="3 4">
    <name type="scientific">Pedobacter caeni</name>
    <dbReference type="NCBI Taxonomy" id="288992"/>
    <lineage>
        <taxon>Bacteria</taxon>
        <taxon>Pseudomonadati</taxon>
        <taxon>Bacteroidota</taxon>
        <taxon>Sphingobacteriia</taxon>
        <taxon>Sphingobacteriales</taxon>
        <taxon>Sphingobacteriaceae</taxon>
        <taxon>Pedobacter</taxon>
    </lineage>
</organism>
<proteinExistence type="inferred from homology"/>
<dbReference type="Pfam" id="PF08327">
    <property type="entry name" value="AHSA1"/>
    <property type="match status" value="1"/>
</dbReference>
<dbReference type="OrthoDB" id="384974at2"/>
<protein>
    <submittedName>
        <fullName evidence="3">Uncharacterized conserved protein YndB, AHSA1/START domain</fullName>
    </submittedName>
</protein>
<keyword evidence="4" id="KW-1185">Reference proteome</keyword>
<dbReference type="CDD" id="cd08897">
    <property type="entry name" value="SRPBCC_CalC_Aha1-like_4"/>
    <property type="match status" value="1"/>
</dbReference>
<dbReference type="STRING" id="288992.SAMN04488522_10744"/>
<evidence type="ECO:0000259" key="2">
    <source>
        <dbReference type="Pfam" id="PF08327"/>
    </source>
</evidence>
<evidence type="ECO:0000256" key="1">
    <source>
        <dbReference type="ARBA" id="ARBA00006817"/>
    </source>
</evidence>
<dbReference type="AlphaFoldDB" id="A0A1M5M2P3"/>
<gene>
    <name evidence="3" type="ORF">SAMN04488522_10744</name>
</gene>
<dbReference type="SUPFAM" id="SSF55961">
    <property type="entry name" value="Bet v1-like"/>
    <property type="match status" value="1"/>
</dbReference>
<dbReference type="Proteomes" id="UP000184287">
    <property type="component" value="Unassembled WGS sequence"/>
</dbReference>